<evidence type="ECO:0000313" key="1">
    <source>
        <dbReference type="EMBL" id="KAF2004805.1"/>
    </source>
</evidence>
<dbReference type="AlphaFoldDB" id="A0A6A5X0B8"/>
<organism evidence="1 2">
    <name type="scientific">Amniculicola lignicola CBS 123094</name>
    <dbReference type="NCBI Taxonomy" id="1392246"/>
    <lineage>
        <taxon>Eukaryota</taxon>
        <taxon>Fungi</taxon>
        <taxon>Dikarya</taxon>
        <taxon>Ascomycota</taxon>
        <taxon>Pezizomycotina</taxon>
        <taxon>Dothideomycetes</taxon>
        <taxon>Pleosporomycetidae</taxon>
        <taxon>Pleosporales</taxon>
        <taxon>Amniculicolaceae</taxon>
        <taxon>Amniculicola</taxon>
    </lineage>
</organism>
<reference evidence="1" key="1">
    <citation type="journal article" date="2020" name="Stud. Mycol.">
        <title>101 Dothideomycetes genomes: a test case for predicting lifestyles and emergence of pathogens.</title>
        <authorList>
            <person name="Haridas S."/>
            <person name="Albert R."/>
            <person name="Binder M."/>
            <person name="Bloem J."/>
            <person name="Labutti K."/>
            <person name="Salamov A."/>
            <person name="Andreopoulos B."/>
            <person name="Baker S."/>
            <person name="Barry K."/>
            <person name="Bills G."/>
            <person name="Bluhm B."/>
            <person name="Cannon C."/>
            <person name="Castanera R."/>
            <person name="Culley D."/>
            <person name="Daum C."/>
            <person name="Ezra D."/>
            <person name="Gonzalez J."/>
            <person name="Henrissat B."/>
            <person name="Kuo A."/>
            <person name="Liang C."/>
            <person name="Lipzen A."/>
            <person name="Lutzoni F."/>
            <person name="Magnuson J."/>
            <person name="Mondo S."/>
            <person name="Nolan M."/>
            <person name="Ohm R."/>
            <person name="Pangilinan J."/>
            <person name="Park H.-J."/>
            <person name="Ramirez L."/>
            <person name="Alfaro M."/>
            <person name="Sun H."/>
            <person name="Tritt A."/>
            <person name="Yoshinaga Y."/>
            <person name="Zwiers L.-H."/>
            <person name="Turgeon B."/>
            <person name="Goodwin S."/>
            <person name="Spatafora J."/>
            <person name="Crous P."/>
            <person name="Grigoriev I."/>
        </authorList>
    </citation>
    <scope>NUCLEOTIDE SEQUENCE</scope>
    <source>
        <strain evidence="1">CBS 123094</strain>
    </source>
</reference>
<name>A0A6A5X0B8_9PLEO</name>
<gene>
    <name evidence="1" type="ORF">P154DRAFT_19250</name>
</gene>
<sequence>MVCVECKLSVCWESCVSDPGCHFTKGRGRASRERHSSPNVTAGRVDWRPRRAWGWSQGGMKYGLCAGRASSLRTCMCWCWGGCLCLCSVPACRVEQHDSILLVGKLSTGSGAGERERCGWASRGAVGRPVDCVLVGSPRFASALAFT</sequence>
<evidence type="ECO:0000313" key="2">
    <source>
        <dbReference type="Proteomes" id="UP000799779"/>
    </source>
</evidence>
<dbReference type="EMBL" id="ML977565">
    <property type="protein sequence ID" value="KAF2004805.1"/>
    <property type="molecule type" value="Genomic_DNA"/>
</dbReference>
<proteinExistence type="predicted"/>
<dbReference type="Proteomes" id="UP000799779">
    <property type="component" value="Unassembled WGS sequence"/>
</dbReference>
<accession>A0A6A5X0B8</accession>
<keyword evidence="2" id="KW-1185">Reference proteome</keyword>
<protein>
    <submittedName>
        <fullName evidence="1">Uncharacterized protein</fullName>
    </submittedName>
</protein>